<dbReference type="GO" id="GO:0005886">
    <property type="term" value="C:plasma membrane"/>
    <property type="evidence" value="ECO:0007669"/>
    <property type="project" value="UniProtKB-SubCell"/>
</dbReference>
<dbReference type="EMBL" id="SJPX01000002">
    <property type="protein sequence ID" value="TWU55431.1"/>
    <property type="molecule type" value="Genomic_DNA"/>
</dbReference>
<evidence type="ECO:0000256" key="6">
    <source>
        <dbReference type="ARBA" id="ARBA00023136"/>
    </source>
</evidence>
<protein>
    <submittedName>
        <fullName evidence="9">Carbon starvation protein A</fullName>
    </submittedName>
</protein>
<keyword evidence="4 7" id="KW-0812">Transmembrane</keyword>
<dbReference type="AlphaFoldDB" id="A0A5C6F7G3"/>
<keyword evidence="6 7" id="KW-0472">Membrane</keyword>
<feature type="transmembrane region" description="Helical" evidence="7">
    <location>
        <begin position="130"/>
        <end position="155"/>
    </location>
</feature>
<evidence type="ECO:0000313" key="10">
    <source>
        <dbReference type="Proteomes" id="UP000317977"/>
    </source>
</evidence>
<evidence type="ECO:0000256" key="7">
    <source>
        <dbReference type="SAM" id="Phobius"/>
    </source>
</evidence>
<dbReference type="InterPro" id="IPR051605">
    <property type="entry name" value="CstA"/>
</dbReference>
<proteinExistence type="inferred from homology"/>
<feature type="transmembrane region" description="Helical" evidence="7">
    <location>
        <begin position="552"/>
        <end position="577"/>
    </location>
</feature>
<evidence type="ECO:0000256" key="2">
    <source>
        <dbReference type="ARBA" id="ARBA00007755"/>
    </source>
</evidence>
<feature type="transmembrane region" description="Helical" evidence="7">
    <location>
        <begin position="62"/>
        <end position="82"/>
    </location>
</feature>
<keyword evidence="3" id="KW-1003">Cell membrane</keyword>
<feature type="domain" description="CstA N-terminal" evidence="8">
    <location>
        <begin position="546"/>
        <end position="599"/>
    </location>
</feature>
<feature type="transmembrane region" description="Helical" evidence="7">
    <location>
        <begin position="216"/>
        <end position="244"/>
    </location>
</feature>
<comment type="caution">
    <text evidence="9">The sequence shown here is derived from an EMBL/GenBank/DDBJ whole genome shotgun (WGS) entry which is preliminary data.</text>
</comment>
<comment type="subcellular location">
    <subcellularLocation>
        <location evidence="1">Cell membrane</location>
        <topology evidence="1">Multi-pass membrane protein</topology>
    </subcellularLocation>
</comment>
<evidence type="ECO:0000313" key="9">
    <source>
        <dbReference type="EMBL" id="TWU55431.1"/>
    </source>
</evidence>
<accession>A0A5C6F7G3</accession>
<feature type="transmembrane region" description="Helical" evidence="7">
    <location>
        <begin position="88"/>
        <end position="109"/>
    </location>
</feature>
<feature type="transmembrane region" description="Helical" evidence="7">
    <location>
        <begin position="298"/>
        <end position="319"/>
    </location>
</feature>
<feature type="transmembrane region" description="Helical" evidence="7">
    <location>
        <begin position="615"/>
        <end position="635"/>
    </location>
</feature>
<keyword evidence="5 7" id="KW-1133">Transmembrane helix</keyword>
<gene>
    <name evidence="9" type="primary">cstA</name>
    <name evidence="9" type="ORF">Poly59_17290</name>
</gene>
<dbReference type="InterPro" id="IPR003706">
    <property type="entry name" value="CstA_N"/>
</dbReference>
<feature type="transmembrane region" description="Helical" evidence="7">
    <location>
        <begin position="484"/>
        <end position="501"/>
    </location>
</feature>
<dbReference type="GO" id="GO:0009267">
    <property type="term" value="P:cellular response to starvation"/>
    <property type="evidence" value="ECO:0007669"/>
    <property type="project" value="InterPro"/>
</dbReference>
<organism evidence="9 10">
    <name type="scientific">Rubripirellula reticaptiva</name>
    <dbReference type="NCBI Taxonomy" id="2528013"/>
    <lineage>
        <taxon>Bacteria</taxon>
        <taxon>Pseudomonadati</taxon>
        <taxon>Planctomycetota</taxon>
        <taxon>Planctomycetia</taxon>
        <taxon>Pirellulales</taxon>
        <taxon>Pirellulaceae</taxon>
        <taxon>Rubripirellula</taxon>
    </lineage>
</organism>
<name>A0A5C6F7G3_9BACT</name>
<feature type="transmembrane region" description="Helical" evidence="7">
    <location>
        <begin position="161"/>
        <end position="179"/>
    </location>
</feature>
<feature type="transmembrane region" description="Helical" evidence="7">
    <location>
        <begin position="256"/>
        <end position="278"/>
    </location>
</feature>
<evidence type="ECO:0000256" key="3">
    <source>
        <dbReference type="ARBA" id="ARBA00022475"/>
    </source>
</evidence>
<dbReference type="Pfam" id="PF02554">
    <property type="entry name" value="CstA"/>
    <property type="match status" value="2"/>
</dbReference>
<dbReference type="PANTHER" id="PTHR30252">
    <property type="entry name" value="INNER MEMBRANE PEPTIDE TRANSPORTER"/>
    <property type="match status" value="1"/>
</dbReference>
<evidence type="ECO:0000256" key="4">
    <source>
        <dbReference type="ARBA" id="ARBA00022692"/>
    </source>
</evidence>
<sequence>MSTLLIAIGAMVAYLIAYRTYGRWLARKIFRLDPLAGVPSVELNDDCDFVPTDKSVLFGHHFTSIAGTGPIVGPAIAVMWGWLPALVWVLLGSILVGAVHDFGSLVVSIRSRGQTVGDVAGRVLNRRVRLLFLLILFMALTIVLAIFGLVIATVFKQYPASIFPCLVQIPIAIGIGTWLHRKNVNLLVPSVVALFAMYLTLVFGNEGLLGNWNQAMAGWSVITWVFLLLFYSYVASVLPVWLLLQPRDYINSLQLITALGLVVVGLIAAGLFGGAPITDGGSRIPLEIVAPMVRANPIGAPSVIPFLFITIACGACSGFHCLVSSGTSSKQIKNESDALFVGYGSMLAEGFLATIVILACVAGLGLGTSAVGSSEIVTGTDAFNVRYATWASAKGLGPTVGAFVDGSANFLKAISVPAEVAVAIMGVLVASFAGTTLDTACRLQRYVVQELAMTFVGDRDRNSSETPSSGLSLNPMVWLTNKHGATIFAVSLGLVIAALPAPNTPVSFSEALTGTVPAAYLDATPDLPAAASSGGISGAAWWLTTFAGKGGLILWPLFGATNQLLAGLAFLVISFFLWRRGIPVWFIVIPMIFMLIVPAWAMLSELPVWLSDDNPNWVVIIVGVATLILEAWMLVEAAILWPKAKGILEAPATGKPAKQKAST</sequence>
<feature type="domain" description="CstA N-terminal" evidence="8">
    <location>
        <begin position="4"/>
        <end position="463"/>
    </location>
</feature>
<evidence type="ECO:0000256" key="1">
    <source>
        <dbReference type="ARBA" id="ARBA00004651"/>
    </source>
</evidence>
<evidence type="ECO:0000259" key="8">
    <source>
        <dbReference type="Pfam" id="PF02554"/>
    </source>
</evidence>
<keyword evidence="10" id="KW-1185">Reference proteome</keyword>
<evidence type="ECO:0000256" key="5">
    <source>
        <dbReference type="ARBA" id="ARBA00022989"/>
    </source>
</evidence>
<dbReference type="OrthoDB" id="9761224at2"/>
<feature type="transmembrane region" description="Helical" evidence="7">
    <location>
        <begin position="6"/>
        <end position="22"/>
    </location>
</feature>
<feature type="transmembrane region" description="Helical" evidence="7">
    <location>
        <begin position="340"/>
        <end position="364"/>
    </location>
</feature>
<feature type="transmembrane region" description="Helical" evidence="7">
    <location>
        <begin position="584"/>
        <end position="603"/>
    </location>
</feature>
<feature type="transmembrane region" description="Helical" evidence="7">
    <location>
        <begin position="420"/>
        <end position="437"/>
    </location>
</feature>
<comment type="similarity">
    <text evidence="2">Belongs to the peptide transporter carbon starvation (CstA) (TC 2.A.114) family.</text>
</comment>
<dbReference type="PANTHER" id="PTHR30252:SF0">
    <property type="entry name" value="PEPTIDE TRANSPORTER CSTA"/>
    <property type="match status" value="1"/>
</dbReference>
<dbReference type="Proteomes" id="UP000317977">
    <property type="component" value="Unassembled WGS sequence"/>
</dbReference>
<dbReference type="RefSeq" id="WP_146533620.1">
    <property type="nucleotide sequence ID" value="NZ_SJPX01000002.1"/>
</dbReference>
<reference evidence="9 10" key="1">
    <citation type="submission" date="2019-02" db="EMBL/GenBank/DDBJ databases">
        <title>Deep-cultivation of Planctomycetes and their phenomic and genomic characterization uncovers novel biology.</title>
        <authorList>
            <person name="Wiegand S."/>
            <person name="Jogler M."/>
            <person name="Boedeker C."/>
            <person name="Pinto D."/>
            <person name="Vollmers J."/>
            <person name="Rivas-Marin E."/>
            <person name="Kohn T."/>
            <person name="Peeters S.H."/>
            <person name="Heuer A."/>
            <person name="Rast P."/>
            <person name="Oberbeckmann S."/>
            <person name="Bunk B."/>
            <person name="Jeske O."/>
            <person name="Meyerdierks A."/>
            <person name="Storesund J.E."/>
            <person name="Kallscheuer N."/>
            <person name="Luecker S."/>
            <person name="Lage O.M."/>
            <person name="Pohl T."/>
            <person name="Merkel B.J."/>
            <person name="Hornburger P."/>
            <person name="Mueller R.-W."/>
            <person name="Bruemmer F."/>
            <person name="Labrenz M."/>
            <person name="Spormann A.M."/>
            <person name="Op Den Camp H."/>
            <person name="Overmann J."/>
            <person name="Amann R."/>
            <person name="Jetten M.S.M."/>
            <person name="Mascher T."/>
            <person name="Medema M.H."/>
            <person name="Devos D.P."/>
            <person name="Kaster A.-K."/>
            <person name="Ovreas L."/>
            <person name="Rohde M."/>
            <person name="Galperin M.Y."/>
            <person name="Jogler C."/>
        </authorList>
    </citation>
    <scope>NUCLEOTIDE SEQUENCE [LARGE SCALE GENOMIC DNA]</scope>
    <source>
        <strain evidence="9 10">Poly59</strain>
    </source>
</reference>
<feature type="transmembrane region" description="Helical" evidence="7">
    <location>
        <begin position="186"/>
        <end position="204"/>
    </location>
</feature>